<accession>A0A9D2KYA1</accession>
<reference evidence="2" key="2">
    <citation type="submission" date="2021-04" db="EMBL/GenBank/DDBJ databases">
        <authorList>
            <person name="Gilroy R."/>
        </authorList>
    </citation>
    <scope>NUCLEOTIDE SEQUENCE</scope>
    <source>
        <strain evidence="2">CHK171-505</strain>
    </source>
</reference>
<protein>
    <recommendedName>
        <fullName evidence="1">CapR homology domain-containing protein</fullName>
    </recommendedName>
</protein>
<dbReference type="Proteomes" id="UP000886856">
    <property type="component" value="Unassembled WGS sequence"/>
</dbReference>
<evidence type="ECO:0000313" key="2">
    <source>
        <dbReference type="EMBL" id="HJA89836.1"/>
    </source>
</evidence>
<organism evidence="2 3">
    <name type="scientific">Candidatus Jeotgalibaca merdavium</name>
    <dbReference type="NCBI Taxonomy" id="2838627"/>
    <lineage>
        <taxon>Bacteria</taxon>
        <taxon>Bacillati</taxon>
        <taxon>Bacillota</taxon>
        <taxon>Bacilli</taxon>
        <taxon>Lactobacillales</taxon>
        <taxon>Carnobacteriaceae</taxon>
        <taxon>Jeotgalibaca</taxon>
    </lineage>
</organism>
<feature type="domain" description="CapR homology" evidence="1">
    <location>
        <begin position="209"/>
        <end position="253"/>
    </location>
</feature>
<proteinExistence type="predicted"/>
<dbReference type="Gene3D" id="3.40.960.10">
    <property type="entry name" value="VSR Endonuclease"/>
    <property type="match status" value="1"/>
</dbReference>
<dbReference type="AlphaFoldDB" id="A0A9D2KYA1"/>
<reference evidence="2" key="1">
    <citation type="journal article" date="2021" name="PeerJ">
        <title>Extensive microbial diversity within the chicken gut microbiome revealed by metagenomics and culture.</title>
        <authorList>
            <person name="Gilroy R."/>
            <person name="Ravi A."/>
            <person name="Getino M."/>
            <person name="Pursley I."/>
            <person name="Horton D.L."/>
            <person name="Alikhan N.F."/>
            <person name="Baker D."/>
            <person name="Gharbi K."/>
            <person name="Hall N."/>
            <person name="Watson M."/>
            <person name="Adriaenssens E.M."/>
            <person name="Foster-Nyarko E."/>
            <person name="Jarju S."/>
            <person name="Secka A."/>
            <person name="Antonio M."/>
            <person name="Oren A."/>
            <person name="Chaudhuri R.R."/>
            <person name="La Ragione R."/>
            <person name="Hildebrand F."/>
            <person name="Pallen M.J."/>
        </authorList>
    </citation>
    <scope>NUCLEOTIDE SEQUENCE</scope>
    <source>
        <strain evidence="2">CHK171-505</strain>
    </source>
</reference>
<evidence type="ECO:0000259" key="1">
    <source>
        <dbReference type="Pfam" id="PF21817"/>
    </source>
</evidence>
<dbReference type="InterPro" id="IPR048793">
    <property type="entry name" value="CapR_dom"/>
</dbReference>
<comment type="caution">
    <text evidence="2">The sequence shown here is derived from an EMBL/GenBank/DDBJ whole genome shotgun (WGS) entry which is preliminary data.</text>
</comment>
<gene>
    <name evidence="2" type="ORF">H9948_03500</name>
</gene>
<name>A0A9D2KYA1_9LACT</name>
<dbReference type="EMBL" id="DWYW01000072">
    <property type="protein sequence ID" value="HJA89836.1"/>
    <property type="molecule type" value="Genomic_DNA"/>
</dbReference>
<sequence>MGKRLTQEEFEKRIKEQGNGEYTPLEDYQGSKTTILMKHESCGYEWKISPNNFFKGKRCPSCAKNRQRITQKEFEKRVEKLGNGNFTVLGKYKNNRTPTLMRHEVCGHEWKVKPKSFFEGTRCPYCFRINQRLTQKEFENRVNKKWVGEFTVLGKYLTNRTPVLVKHEKCGYEWKIAPSSLLKKSRCPFCARNAKKDTAFYSKEVENLEKNYKVIGKYKNNKEKVKMVHLECGNDFEMVPGNFLKGQRCPHCSQSHGENFVASFLKEHSIEYEFQKRFKDCKDKRALPFDFYIPALNSCIEFDGIQHFEPVDYFGGEKAFKEVQRRDGIKTKYCKEKGIKLLRIRYDEDVEEKLNSILKKSKA</sequence>
<dbReference type="Pfam" id="PF21817">
    <property type="entry name" value="CapR"/>
    <property type="match status" value="1"/>
</dbReference>
<evidence type="ECO:0000313" key="3">
    <source>
        <dbReference type="Proteomes" id="UP000886856"/>
    </source>
</evidence>